<evidence type="ECO:0000256" key="6">
    <source>
        <dbReference type="ARBA" id="ARBA00023146"/>
    </source>
</evidence>
<reference evidence="13 14" key="1">
    <citation type="journal article" date="2016" name="Nat. Commun.">
        <title>Thousands of microbial genomes shed light on interconnected biogeochemical processes in an aquifer system.</title>
        <authorList>
            <person name="Anantharaman K."/>
            <person name="Brown C.T."/>
            <person name="Hug L.A."/>
            <person name="Sharon I."/>
            <person name="Castelle C.J."/>
            <person name="Probst A.J."/>
            <person name="Thomas B.C."/>
            <person name="Singh A."/>
            <person name="Wilkins M.J."/>
            <person name="Karaoz U."/>
            <person name="Brodie E.L."/>
            <person name="Williams K.H."/>
            <person name="Hubbard S.S."/>
            <person name="Banfield J.F."/>
        </authorList>
    </citation>
    <scope>NUCLEOTIDE SEQUENCE [LARGE SCALE GENOMIC DNA]</scope>
</reference>
<keyword evidence="2 8" id="KW-0436">Ligase</keyword>
<dbReference type="InterPro" id="IPR014729">
    <property type="entry name" value="Rossmann-like_a/b/a_fold"/>
</dbReference>
<evidence type="ECO:0000256" key="3">
    <source>
        <dbReference type="ARBA" id="ARBA00022741"/>
    </source>
</evidence>
<feature type="domain" description="Arginyl tRNA synthetase N-terminal" evidence="12">
    <location>
        <begin position="4"/>
        <end position="97"/>
    </location>
</feature>
<evidence type="ECO:0000259" key="11">
    <source>
        <dbReference type="SMART" id="SM00836"/>
    </source>
</evidence>
<name>A0A1F4VCV4_UNCKA</name>
<comment type="caution">
    <text evidence="8">Lacks conserved residue(s) required for the propagation of feature annotation.</text>
</comment>
<comment type="catalytic activity">
    <reaction evidence="7 8">
        <text>tRNA(Arg) + L-arginine + ATP = L-arginyl-tRNA(Arg) + AMP + diphosphate</text>
        <dbReference type="Rhea" id="RHEA:20301"/>
        <dbReference type="Rhea" id="RHEA-COMP:9658"/>
        <dbReference type="Rhea" id="RHEA-COMP:9673"/>
        <dbReference type="ChEBI" id="CHEBI:30616"/>
        <dbReference type="ChEBI" id="CHEBI:32682"/>
        <dbReference type="ChEBI" id="CHEBI:33019"/>
        <dbReference type="ChEBI" id="CHEBI:78442"/>
        <dbReference type="ChEBI" id="CHEBI:78513"/>
        <dbReference type="ChEBI" id="CHEBI:456215"/>
        <dbReference type="EC" id="6.1.1.19"/>
    </reaction>
</comment>
<feature type="region of interest" description="Disordered" evidence="10">
    <location>
        <begin position="413"/>
        <end position="435"/>
    </location>
</feature>
<dbReference type="Pfam" id="PF05746">
    <property type="entry name" value="DALR_1"/>
    <property type="match status" value="1"/>
</dbReference>
<protein>
    <recommendedName>
        <fullName evidence="8">Arginine--tRNA ligase</fullName>
        <ecNumber evidence="8">6.1.1.19</ecNumber>
    </recommendedName>
    <alternativeName>
        <fullName evidence="8">Arginyl-tRNA synthetase</fullName>
        <shortName evidence="8">ArgRS</shortName>
    </alternativeName>
</protein>
<feature type="compositionally biased region" description="Basic and acidic residues" evidence="10">
    <location>
        <begin position="423"/>
        <end position="435"/>
    </location>
</feature>
<dbReference type="PRINTS" id="PR01038">
    <property type="entry name" value="TRNASYNTHARG"/>
</dbReference>
<dbReference type="InterPro" id="IPR009080">
    <property type="entry name" value="tRNAsynth_Ia_anticodon-bd"/>
</dbReference>
<keyword evidence="4 8" id="KW-0067">ATP-binding</keyword>
<dbReference type="CDD" id="cd07956">
    <property type="entry name" value="Anticodon_Ia_Arg"/>
    <property type="match status" value="1"/>
</dbReference>
<dbReference type="Pfam" id="PF03485">
    <property type="entry name" value="Arg_tRNA_synt_N"/>
    <property type="match status" value="1"/>
</dbReference>
<dbReference type="Gene3D" id="3.40.50.620">
    <property type="entry name" value="HUPs"/>
    <property type="match status" value="1"/>
</dbReference>
<evidence type="ECO:0000313" key="14">
    <source>
        <dbReference type="Proteomes" id="UP000176504"/>
    </source>
</evidence>
<dbReference type="SMART" id="SM00836">
    <property type="entry name" value="DALR_1"/>
    <property type="match status" value="1"/>
</dbReference>
<evidence type="ECO:0000256" key="10">
    <source>
        <dbReference type="SAM" id="MobiDB-lite"/>
    </source>
</evidence>
<evidence type="ECO:0000313" key="13">
    <source>
        <dbReference type="EMBL" id="OGC54770.1"/>
    </source>
</evidence>
<dbReference type="InterPro" id="IPR001278">
    <property type="entry name" value="Arg-tRNA-ligase"/>
</dbReference>
<comment type="subcellular location">
    <subcellularLocation>
        <location evidence="8">Cytoplasm</location>
    </subcellularLocation>
</comment>
<dbReference type="Proteomes" id="UP000176504">
    <property type="component" value="Unassembled WGS sequence"/>
</dbReference>
<keyword evidence="6 8" id="KW-0030">Aminoacyl-tRNA synthetase</keyword>
<dbReference type="InterPro" id="IPR005148">
    <property type="entry name" value="Arg-tRNA-synth_N"/>
</dbReference>
<feature type="domain" description="DALR anticodon binding" evidence="11">
    <location>
        <begin position="486"/>
        <end position="603"/>
    </location>
</feature>
<dbReference type="NCBIfam" id="TIGR00456">
    <property type="entry name" value="argS"/>
    <property type="match status" value="1"/>
</dbReference>
<dbReference type="Pfam" id="PF00750">
    <property type="entry name" value="tRNA-synt_1d"/>
    <property type="match status" value="1"/>
</dbReference>
<dbReference type="Gene3D" id="1.10.730.10">
    <property type="entry name" value="Isoleucyl-tRNA Synthetase, Domain 1"/>
    <property type="match status" value="1"/>
</dbReference>
<dbReference type="HAMAP" id="MF_00123">
    <property type="entry name" value="Arg_tRNA_synth"/>
    <property type="match status" value="1"/>
</dbReference>
<comment type="similarity">
    <text evidence="1 8 9">Belongs to the class-I aminoacyl-tRNA synthetase family.</text>
</comment>
<sequence length="603" mass="68786">MIREDLVKIIRKAVTEAGISCPDKINLEHPADEKWGDYSTNVAMVIAKDLKQSPLEIANKISYRLQGLVPTLIIKHNEYSLFSVVETVKPGFINFRISEKWLQDNVHNLSKTDYDYRVREIGMDKTILVEYSQPNPNKPQHIGHARNNFLGNSISRILRFLGFKVLETNYINDWGLHICKSMLMYKKYGAGKKPDKKADHFVGDFYIMFETEVEKDPRLLEEAKELFRKLEAGDGETVKIWKKIVNWAYEGWEKTYNDQGIKFDLVQKQSDIVEKGKEIANLALKKGLAEKDETGAIIAKLEKYGIPDKVLLRSDGTSIYSTQDLELAKESFEKYGLYKRLYVVDHRQDDYFRQIFKILEIFDFPWAGNLYHVSYGEVRLPEGAMSSRIGLVINADDVLERLLELEKEEVEKREELESSGQMKESEGKSAKFKKVQESENADKNEVIREVALAAFKYPMLKVASKQDIVFDYSYVTKFEGDTGPYLQYTHARACSVLRKAGVKAKTGGGDLSYKPVADELKVMRALYKFSEVVIAAGEGFSPSLVCGYLFDLAQKFNSFYNVLSIINAKDALAKNFRLSLTLAVSKVLKDGLFLLGIDAPLRM</sequence>
<dbReference type="SUPFAM" id="SSF47323">
    <property type="entry name" value="Anticodon-binding domain of a subclass of class I aminoacyl-tRNA synthetases"/>
    <property type="match status" value="1"/>
</dbReference>
<comment type="caution">
    <text evidence="13">The sequence shown here is derived from an EMBL/GenBank/DDBJ whole genome shotgun (WGS) entry which is preliminary data.</text>
</comment>
<comment type="subunit">
    <text evidence="8">Monomer.</text>
</comment>
<accession>A0A1F4VCV4</accession>
<dbReference type="InterPro" id="IPR008909">
    <property type="entry name" value="DALR_anticod-bd"/>
</dbReference>
<keyword evidence="5 8" id="KW-0648">Protein biosynthesis</keyword>
<dbReference type="InterPro" id="IPR035684">
    <property type="entry name" value="ArgRS_core"/>
</dbReference>
<evidence type="ECO:0000256" key="1">
    <source>
        <dbReference type="ARBA" id="ARBA00005594"/>
    </source>
</evidence>
<gene>
    <name evidence="8" type="primary">argS</name>
    <name evidence="13" type="ORF">A3A78_05150</name>
</gene>
<evidence type="ECO:0000256" key="2">
    <source>
        <dbReference type="ARBA" id="ARBA00022598"/>
    </source>
</evidence>
<dbReference type="PANTHER" id="PTHR11956">
    <property type="entry name" value="ARGINYL-TRNA SYNTHETASE"/>
    <property type="match status" value="1"/>
</dbReference>
<dbReference type="GO" id="GO:0005524">
    <property type="term" value="F:ATP binding"/>
    <property type="evidence" value="ECO:0007669"/>
    <property type="project" value="UniProtKB-UniRule"/>
</dbReference>
<evidence type="ECO:0000256" key="5">
    <source>
        <dbReference type="ARBA" id="ARBA00022917"/>
    </source>
</evidence>
<evidence type="ECO:0000256" key="9">
    <source>
        <dbReference type="RuleBase" id="RU363038"/>
    </source>
</evidence>
<proteinExistence type="inferred from homology"/>
<evidence type="ECO:0000256" key="4">
    <source>
        <dbReference type="ARBA" id="ARBA00022840"/>
    </source>
</evidence>
<dbReference type="SMART" id="SM01016">
    <property type="entry name" value="Arg_tRNA_synt_N"/>
    <property type="match status" value="1"/>
</dbReference>
<dbReference type="GO" id="GO:0006420">
    <property type="term" value="P:arginyl-tRNA aminoacylation"/>
    <property type="evidence" value="ECO:0007669"/>
    <property type="project" value="UniProtKB-UniRule"/>
</dbReference>
<dbReference type="Gene3D" id="3.30.1360.70">
    <property type="entry name" value="Arginyl tRNA synthetase N-terminal domain"/>
    <property type="match status" value="1"/>
</dbReference>
<organism evidence="13 14">
    <name type="scientific">candidate division WWE3 bacterium RIFCSPLOWO2_01_FULL_41_18</name>
    <dbReference type="NCBI Taxonomy" id="1802625"/>
    <lineage>
        <taxon>Bacteria</taxon>
        <taxon>Katanobacteria</taxon>
    </lineage>
</organism>
<dbReference type="FunFam" id="1.10.730.10:FF:000006">
    <property type="entry name" value="Arginyl-tRNA synthetase 2, mitochondrial"/>
    <property type="match status" value="1"/>
</dbReference>
<evidence type="ECO:0000259" key="12">
    <source>
        <dbReference type="SMART" id="SM01016"/>
    </source>
</evidence>
<keyword evidence="8" id="KW-0963">Cytoplasm</keyword>
<evidence type="ECO:0000256" key="7">
    <source>
        <dbReference type="ARBA" id="ARBA00049339"/>
    </source>
</evidence>
<dbReference type="SUPFAM" id="SSF52374">
    <property type="entry name" value="Nucleotidylyl transferase"/>
    <property type="match status" value="1"/>
</dbReference>
<dbReference type="AlphaFoldDB" id="A0A1F4VCV4"/>
<dbReference type="EC" id="6.1.1.19" evidence="8"/>
<dbReference type="GO" id="GO:0004814">
    <property type="term" value="F:arginine-tRNA ligase activity"/>
    <property type="evidence" value="ECO:0007669"/>
    <property type="project" value="UniProtKB-UniRule"/>
</dbReference>
<dbReference type="PANTHER" id="PTHR11956:SF5">
    <property type="entry name" value="ARGININE--TRNA LIGASE, CYTOPLASMIC"/>
    <property type="match status" value="1"/>
</dbReference>
<dbReference type="EMBL" id="MEVI01000005">
    <property type="protein sequence ID" value="OGC54770.1"/>
    <property type="molecule type" value="Genomic_DNA"/>
</dbReference>
<dbReference type="GO" id="GO:0005737">
    <property type="term" value="C:cytoplasm"/>
    <property type="evidence" value="ECO:0007669"/>
    <property type="project" value="UniProtKB-SubCell"/>
</dbReference>
<evidence type="ECO:0000256" key="8">
    <source>
        <dbReference type="HAMAP-Rule" id="MF_00123"/>
    </source>
</evidence>
<dbReference type="SUPFAM" id="SSF55190">
    <property type="entry name" value="Arginyl-tRNA synthetase (ArgRS), N-terminal 'additional' domain"/>
    <property type="match status" value="1"/>
</dbReference>
<dbReference type="InterPro" id="IPR036695">
    <property type="entry name" value="Arg-tRNA-synth_N_sf"/>
</dbReference>
<keyword evidence="3 8" id="KW-0547">Nucleotide-binding</keyword>